<dbReference type="eggNOG" id="COG3268">
    <property type="taxonomic scope" value="Bacteria"/>
</dbReference>
<evidence type="ECO:0000313" key="3">
    <source>
        <dbReference type="EMBL" id="GAC17738.1"/>
    </source>
</evidence>
<dbReference type="OrthoDB" id="4420885at2"/>
<feature type="domain" description="Saccharopine dehydrogenase NADP binding" evidence="2">
    <location>
        <begin position="10"/>
        <end position="137"/>
    </location>
</feature>
<dbReference type="InterPro" id="IPR051276">
    <property type="entry name" value="Saccharopine_DH-like_oxidrdct"/>
</dbReference>
<protein>
    <submittedName>
        <fullName evidence="3">Trans-acting enoyl reductase</fullName>
    </submittedName>
</protein>
<keyword evidence="1" id="KW-0812">Transmembrane</keyword>
<keyword evidence="1" id="KW-1133">Transmembrane helix</keyword>
<name>K6YM65_9ALTE</name>
<evidence type="ECO:0000259" key="2">
    <source>
        <dbReference type="Pfam" id="PF03435"/>
    </source>
</evidence>
<dbReference type="InterPro" id="IPR036291">
    <property type="entry name" value="NAD(P)-bd_dom_sf"/>
</dbReference>
<reference evidence="3 4" key="1">
    <citation type="journal article" date="2017" name="Antonie Van Leeuwenhoek">
        <title>Rhizobium rhizosphaerae sp. nov., a novel species isolated from rice rhizosphere.</title>
        <authorList>
            <person name="Zhao J.J."/>
            <person name="Zhang J."/>
            <person name="Zhang R.J."/>
            <person name="Zhang C.W."/>
            <person name="Yin H.Q."/>
            <person name="Zhang X.X."/>
        </authorList>
    </citation>
    <scope>NUCLEOTIDE SEQUENCE [LARGE SCALE GENOMIC DNA]</scope>
    <source>
        <strain evidence="3 4">BSs20135</strain>
    </source>
</reference>
<dbReference type="AlphaFoldDB" id="K6YM65"/>
<dbReference type="PANTHER" id="PTHR12286:SF5">
    <property type="entry name" value="SACCHAROPINE DEHYDROGENASE-LIKE OXIDOREDUCTASE"/>
    <property type="match status" value="1"/>
</dbReference>
<keyword evidence="4" id="KW-1185">Reference proteome</keyword>
<proteinExistence type="predicted"/>
<feature type="transmembrane region" description="Helical" evidence="1">
    <location>
        <begin position="281"/>
        <end position="303"/>
    </location>
</feature>
<dbReference type="Pfam" id="PF03435">
    <property type="entry name" value="Sacchrp_dh_NADP"/>
    <property type="match status" value="1"/>
</dbReference>
<comment type="caution">
    <text evidence="3">The sequence shown here is derived from an EMBL/GenBank/DDBJ whole genome shotgun (WGS) entry which is preliminary data.</text>
</comment>
<dbReference type="EMBL" id="BAEO01000010">
    <property type="protein sequence ID" value="GAC17738.1"/>
    <property type="molecule type" value="Genomic_DNA"/>
</dbReference>
<evidence type="ECO:0000313" key="4">
    <source>
        <dbReference type="Proteomes" id="UP000006327"/>
    </source>
</evidence>
<dbReference type="Gene3D" id="3.40.50.720">
    <property type="entry name" value="NAD(P)-binding Rossmann-like Domain"/>
    <property type="match status" value="1"/>
</dbReference>
<dbReference type="GO" id="GO:0005886">
    <property type="term" value="C:plasma membrane"/>
    <property type="evidence" value="ECO:0007669"/>
    <property type="project" value="TreeGrafter"/>
</dbReference>
<gene>
    <name evidence="3" type="ORF">GARC_0757</name>
</gene>
<dbReference type="PANTHER" id="PTHR12286">
    <property type="entry name" value="SACCHAROPINE DEHYDROGENASE-LIKE OXIDOREDUCTASE"/>
    <property type="match status" value="1"/>
</dbReference>
<dbReference type="GO" id="GO:0009247">
    <property type="term" value="P:glycolipid biosynthetic process"/>
    <property type="evidence" value="ECO:0007669"/>
    <property type="project" value="TreeGrafter"/>
</dbReference>
<keyword evidence="1" id="KW-0472">Membrane</keyword>
<dbReference type="Proteomes" id="UP000006327">
    <property type="component" value="Unassembled WGS sequence"/>
</dbReference>
<dbReference type="SUPFAM" id="SSF51735">
    <property type="entry name" value="NAD(P)-binding Rossmann-fold domains"/>
    <property type="match status" value="1"/>
</dbReference>
<evidence type="ECO:0000256" key="1">
    <source>
        <dbReference type="SAM" id="Phobius"/>
    </source>
</evidence>
<dbReference type="RefSeq" id="WP_007616825.1">
    <property type="nucleotide sequence ID" value="NZ_BAEO01000010.1"/>
</dbReference>
<accession>K6YM65</accession>
<sequence length="412" mass="44406">MQNTPPKFDIVIFGATSFVGQILTRYMLAQFGVEGELKWAIAGRSQSKLNELKLSLGIAGEPLDVLVADAADEASLRLLCGSTRVVISTVGPYALFGEPMVKTCVALGTDYCDLTGEVQWIAKMLEQYEDQAKITGARIVNSCGFDSIPSDLGVYFLQQHAKQKFGEACSSIKMRVKKMKGAASGGTVASMTNIFKEVASNPALRKTLANPYAICPADHGNKVRQDNMNRPQYDNDFNSWVAPFVMAVINTRIVHRSNALVAGGYSQHFEYNEAMLTGKGLMGSGIAAGVGFGLGSFAMAAVIPPTRWAMEKFILPKPGEGPSQDAQEKGFYDLRFYGKTDSGQEIRCKVTGDQDPGYGSTAKMLGQAAACLAQDISKDKVPGGFWTPASIFGSQLITRLESHAGLTFEIID</sequence>
<organism evidence="3 4">
    <name type="scientific">Paraglaciecola arctica BSs20135</name>
    <dbReference type="NCBI Taxonomy" id="493475"/>
    <lineage>
        <taxon>Bacteria</taxon>
        <taxon>Pseudomonadati</taxon>
        <taxon>Pseudomonadota</taxon>
        <taxon>Gammaproteobacteria</taxon>
        <taxon>Alteromonadales</taxon>
        <taxon>Alteromonadaceae</taxon>
        <taxon>Paraglaciecola</taxon>
    </lineage>
</organism>
<dbReference type="STRING" id="493475.GARC_0757"/>
<dbReference type="InterPro" id="IPR005097">
    <property type="entry name" value="Sacchrp_dh_NADP-bd"/>
</dbReference>